<protein>
    <submittedName>
        <fullName evidence="5">Anthranilate phosphoribosyltransferase</fullName>
    </submittedName>
</protein>
<evidence type="ECO:0000313" key="5">
    <source>
        <dbReference type="EMBL" id="EGX92487.1"/>
    </source>
</evidence>
<dbReference type="Pfam" id="PF00591">
    <property type="entry name" value="Glycos_transf_3"/>
    <property type="match status" value="1"/>
</dbReference>
<dbReference type="eggNOG" id="KOG1438">
    <property type="taxonomic scope" value="Eukaryota"/>
</dbReference>
<dbReference type="SUPFAM" id="SSF47648">
    <property type="entry name" value="Nucleoside phosphorylase/phosphoribosyltransferase N-terminal domain"/>
    <property type="match status" value="1"/>
</dbReference>
<dbReference type="STRING" id="983644.G3JCV9"/>
<reference evidence="5 6" key="1">
    <citation type="journal article" date="2011" name="Genome Biol.">
        <title>Genome sequence of the insect pathogenic fungus Cordyceps militaris, a valued traditional Chinese medicine.</title>
        <authorList>
            <person name="Zheng P."/>
            <person name="Xia Y."/>
            <person name="Xiao G."/>
            <person name="Xiong C."/>
            <person name="Hu X."/>
            <person name="Zhang S."/>
            <person name="Zheng H."/>
            <person name="Huang Y."/>
            <person name="Zhou Y."/>
            <person name="Wang S."/>
            <person name="Zhao G.P."/>
            <person name="Liu X."/>
            <person name="St Leger R.J."/>
            <person name="Wang C."/>
        </authorList>
    </citation>
    <scope>NUCLEOTIDE SEQUENCE [LARGE SCALE GENOMIC DNA]</scope>
    <source>
        <strain evidence="5 6">CM01</strain>
    </source>
</reference>
<dbReference type="SUPFAM" id="SSF52418">
    <property type="entry name" value="Nucleoside phosphorylase/phosphoribosyltransferase catalytic domain"/>
    <property type="match status" value="1"/>
</dbReference>
<name>G3JCV9_CORMM</name>
<dbReference type="GO" id="GO:0005829">
    <property type="term" value="C:cytosol"/>
    <property type="evidence" value="ECO:0007669"/>
    <property type="project" value="TreeGrafter"/>
</dbReference>
<dbReference type="PANTHER" id="PTHR43285">
    <property type="entry name" value="ANTHRANILATE PHOSPHORIBOSYLTRANSFERASE"/>
    <property type="match status" value="1"/>
</dbReference>
<dbReference type="HOGENOM" id="CLU_034315_2_0_1"/>
<dbReference type="Gene3D" id="3.40.1030.10">
    <property type="entry name" value="Nucleoside phosphorylase/phosphoribosyltransferase catalytic domain"/>
    <property type="match status" value="1"/>
</dbReference>
<dbReference type="Proteomes" id="UP000001610">
    <property type="component" value="Unassembled WGS sequence"/>
</dbReference>
<dbReference type="Gene3D" id="1.20.970.10">
    <property type="entry name" value="Transferase, Pyrimidine Nucleoside Phosphorylase, Chain C"/>
    <property type="match status" value="1"/>
</dbReference>
<dbReference type="InterPro" id="IPR000312">
    <property type="entry name" value="Glycosyl_Trfase_fam3"/>
</dbReference>
<dbReference type="OrthoDB" id="427800at2759"/>
<dbReference type="InParanoid" id="G3JCV9"/>
<evidence type="ECO:0000259" key="4">
    <source>
        <dbReference type="Pfam" id="PF02885"/>
    </source>
</evidence>
<accession>G3JCV9</accession>
<keyword evidence="6" id="KW-1185">Reference proteome</keyword>
<evidence type="ECO:0000256" key="2">
    <source>
        <dbReference type="ARBA" id="ARBA00022679"/>
    </source>
</evidence>
<organism evidence="5 6">
    <name type="scientific">Cordyceps militaris (strain CM01)</name>
    <name type="common">Caterpillar fungus</name>
    <dbReference type="NCBI Taxonomy" id="983644"/>
    <lineage>
        <taxon>Eukaryota</taxon>
        <taxon>Fungi</taxon>
        <taxon>Dikarya</taxon>
        <taxon>Ascomycota</taxon>
        <taxon>Pezizomycotina</taxon>
        <taxon>Sordariomycetes</taxon>
        <taxon>Hypocreomycetidae</taxon>
        <taxon>Hypocreales</taxon>
        <taxon>Cordycipitaceae</taxon>
        <taxon>Cordyceps</taxon>
    </lineage>
</organism>
<dbReference type="EMBL" id="JH126401">
    <property type="protein sequence ID" value="EGX92487.1"/>
    <property type="molecule type" value="Genomic_DNA"/>
</dbReference>
<dbReference type="KEGG" id="cmt:CCM_03860"/>
<dbReference type="InterPro" id="IPR035902">
    <property type="entry name" value="Nuc_phospho_transferase"/>
</dbReference>
<dbReference type="GO" id="GO:0000162">
    <property type="term" value="P:L-tryptophan biosynthetic process"/>
    <property type="evidence" value="ECO:0007669"/>
    <property type="project" value="InterPro"/>
</dbReference>
<dbReference type="InterPro" id="IPR036320">
    <property type="entry name" value="Glycosyl_Trfase_fam3_N_dom_sf"/>
</dbReference>
<keyword evidence="2 5" id="KW-0808">Transferase</keyword>
<feature type="domain" description="Glycosyl transferase family 3" evidence="3">
    <location>
        <begin position="108"/>
        <end position="395"/>
    </location>
</feature>
<dbReference type="PANTHER" id="PTHR43285:SF2">
    <property type="entry name" value="ANTHRANILATE PHOSPHORIBOSYLTRANSFERASE"/>
    <property type="match status" value="1"/>
</dbReference>
<dbReference type="InterPro" id="IPR017459">
    <property type="entry name" value="Glycosyl_Trfase_fam3_N_dom"/>
</dbReference>
<dbReference type="VEuPathDB" id="FungiDB:CCM_03860"/>
<evidence type="ECO:0000259" key="3">
    <source>
        <dbReference type="Pfam" id="PF00591"/>
    </source>
</evidence>
<evidence type="ECO:0000313" key="6">
    <source>
        <dbReference type="Proteomes" id="UP000001610"/>
    </source>
</evidence>
<dbReference type="RefSeq" id="XP_006669071.1">
    <property type="nucleotide sequence ID" value="XM_006669008.1"/>
</dbReference>
<dbReference type="NCBIfam" id="TIGR01245">
    <property type="entry name" value="trpD"/>
    <property type="match status" value="1"/>
</dbReference>
<dbReference type="OMA" id="GPMTNPA"/>
<keyword evidence="1 5" id="KW-0328">Glycosyltransferase</keyword>
<dbReference type="GO" id="GO:0004048">
    <property type="term" value="F:anthranilate phosphoribosyltransferase activity"/>
    <property type="evidence" value="ECO:0007669"/>
    <property type="project" value="InterPro"/>
</dbReference>
<evidence type="ECO:0000256" key="1">
    <source>
        <dbReference type="ARBA" id="ARBA00022676"/>
    </source>
</evidence>
<dbReference type="FunCoup" id="G3JCV9">
    <property type="interactions" value="274"/>
</dbReference>
<gene>
    <name evidence="5" type="ORF">CCM_03860</name>
</gene>
<sequence length="411" mass="44107">MASQTPAASEDLCPVDIKPLLAKMWPNDNRVTADEIAEAVSHFFTNQVTPAQTASLLMALHFTQMDFQPEVLAKCAAAMLKAAAPIPVDDINAVILKRGRKEGKYNGGLCDIVGTGGDSHNTFNISTTASIIASALLLVSKHGNKASTSKSGSADLIANMQPRPPVVAAVTPANLAKIYAATNYSFLFAPLFHTGMRFVAPIRKQLPWRTIFNNVGPLANPVEAVLECRVIGVGRKDLGPAFAEALRSVGCRKAMIVCGDEDLDELSCAGPSHCWMLKEKTPGGETYTDYFTVEPSDFGVSTHGLNEVSSGKEPKENAAILQRILHGELQDDDPLVEFVLINVAALFVVSGICEAESSNMGTGDDGKVIIERGPGGQRWKEGVRRAKWAIRSGEAWKQWSAFVDITNELGA</sequence>
<dbReference type="AlphaFoldDB" id="G3JCV9"/>
<dbReference type="Pfam" id="PF02885">
    <property type="entry name" value="Glycos_trans_3N"/>
    <property type="match status" value="1"/>
</dbReference>
<proteinExistence type="predicted"/>
<dbReference type="InterPro" id="IPR005940">
    <property type="entry name" value="Anthranilate_Pribosyl_Tfrase"/>
</dbReference>
<dbReference type="GeneID" id="18165883"/>
<feature type="domain" description="Glycosyl transferase family 3 N-terminal" evidence="4">
    <location>
        <begin position="19"/>
        <end position="83"/>
    </location>
</feature>